<name>A0A1T4ME09_TREPO</name>
<dbReference type="AlphaFoldDB" id="A0A1T4ME09"/>
<keyword evidence="1" id="KW-0472">Membrane</keyword>
<protein>
    <submittedName>
        <fullName evidence="2">CotH protein</fullName>
    </submittedName>
</protein>
<keyword evidence="1" id="KW-1133">Transmembrane helix</keyword>
<gene>
    <name evidence="2" type="ORF">SAMN02745149_01955</name>
</gene>
<dbReference type="Proteomes" id="UP000190423">
    <property type="component" value="Unassembled WGS sequence"/>
</dbReference>
<proteinExistence type="predicted"/>
<feature type="transmembrane region" description="Helical" evidence="1">
    <location>
        <begin position="12"/>
        <end position="31"/>
    </location>
</feature>
<dbReference type="STRING" id="261392.SAMN02745149_01955"/>
<accession>A0A1T4ME09</accession>
<reference evidence="2 3" key="1">
    <citation type="submission" date="2017-02" db="EMBL/GenBank/DDBJ databases">
        <authorList>
            <person name="Peterson S.W."/>
        </authorList>
    </citation>
    <scope>NUCLEOTIDE SEQUENCE [LARGE SCALE GENOMIC DNA]</scope>
    <source>
        <strain evidence="2 3">ATCC BAA-908</strain>
    </source>
</reference>
<evidence type="ECO:0000313" key="2">
    <source>
        <dbReference type="EMBL" id="SJZ65300.1"/>
    </source>
</evidence>
<keyword evidence="1" id="KW-0812">Transmembrane</keyword>
<evidence type="ECO:0000313" key="3">
    <source>
        <dbReference type="Proteomes" id="UP000190423"/>
    </source>
</evidence>
<evidence type="ECO:0000256" key="1">
    <source>
        <dbReference type="SAM" id="Phobius"/>
    </source>
</evidence>
<sequence length="423" mass="49312">MQKGKTVKKKLQIALVSFAVIFIVIAAFPAGQRAYVEYREHFTFRNLKSFPKDNGIPRLYINTDTGKMVLSKEYWADASYKLCNGETVVSSGKTKIKGRGNTTWERPKKSYSLKLEKAVSLLGMGSDKRWVLLNPYNDKSLLRNDFALSLGTIYDNLAYTPQFRQIEVVMNGKFLGVYQLTEKIKLSPERLSLPAGGYIVEKDRKKNPEAFLTEKEELAFVVCDADDTFYKNDYAPIRRQVQELEDAIYTEDFSVWSEQLDAASVADWYIINEVTKNHDAKMQMSVYLFYNPADRKFHFGPIWDFDIASGNINYDGCEKTDGFWIADASWISKMMKSQEFRTIIKNRWNETKMMLLEQINTYIPARAEYLNQAQEWNFKAWKLLDVKTWPQPFLPGSYEGEVKYLIDWQNERWKWMDSALQEL</sequence>
<organism evidence="2 3">
    <name type="scientific">Treponema porcinum</name>
    <dbReference type="NCBI Taxonomy" id="261392"/>
    <lineage>
        <taxon>Bacteria</taxon>
        <taxon>Pseudomonadati</taxon>
        <taxon>Spirochaetota</taxon>
        <taxon>Spirochaetia</taxon>
        <taxon>Spirochaetales</taxon>
        <taxon>Treponemataceae</taxon>
        <taxon>Treponema</taxon>
    </lineage>
</organism>
<dbReference type="InterPro" id="IPR014867">
    <property type="entry name" value="Spore_coat_CotH_CotH2/3/7"/>
</dbReference>
<dbReference type="EMBL" id="FUWG01000015">
    <property type="protein sequence ID" value="SJZ65300.1"/>
    <property type="molecule type" value="Genomic_DNA"/>
</dbReference>
<dbReference type="Pfam" id="PF08757">
    <property type="entry name" value="CotH"/>
    <property type="match status" value="1"/>
</dbReference>
<keyword evidence="3" id="KW-1185">Reference proteome</keyword>